<evidence type="ECO:0000313" key="3">
    <source>
        <dbReference type="Proteomes" id="UP001259832"/>
    </source>
</evidence>
<organism evidence="2 3">
    <name type="scientific">Phytophthora citrophthora</name>
    <dbReference type="NCBI Taxonomy" id="4793"/>
    <lineage>
        <taxon>Eukaryota</taxon>
        <taxon>Sar</taxon>
        <taxon>Stramenopiles</taxon>
        <taxon>Oomycota</taxon>
        <taxon>Peronosporomycetes</taxon>
        <taxon>Peronosporales</taxon>
        <taxon>Peronosporaceae</taxon>
        <taxon>Phytophthora</taxon>
    </lineage>
</organism>
<proteinExistence type="predicted"/>
<feature type="compositionally biased region" description="Low complexity" evidence="1">
    <location>
        <begin position="199"/>
        <end position="217"/>
    </location>
</feature>
<feature type="region of interest" description="Disordered" evidence="1">
    <location>
        <begin position="154"/>
        <end position="232"/>
    </location>
</feature>
<comment type="caution">
    <text evidence="2">The sequence shown here is derived from an EMBL/GenBank/DDBJ whole genome shotgun (WGS) entry which is preliminary data.</text>
</comment>
<dbReference type="EMBL" id="JASMQC010000051">
    <property type="protein sequence ID" value="KAK1929184.1"/>
    <property type="molecule type" value="Genomic_DNA"/>
</dbReference>
<name>A0AAD9LBI2_9STRA</name>
<evidence type="ECO:0000256" key="1">
    <source>
        <dbReference type="SAM" id="MobiDB-lite"/>
    </source>
</evidence>
<reference evidence="2" key="1">
    <citation type="submission" date="2023-08" db="EMBL/GenBank/DDBJ databases">
        <title>Reference Genome Resource for the Citrus Pathogen Phytophthora citrophthora.</title>
        <authorList>
            <person name="Moller H."/>
            <person name="Coetzee B."/>
            <person name="Rose L.J."/>
            <person name="Van Niekerk J.M."/>
        </authorList>
    </citation>
    <scope>NUCLEOTIDE SEQUENCE</scope>
    <source>
        <strain evidence="2">STE-U-9442</strain>
    </source>
</reference>
<dbReference type="AlphaFoldDB" id="A0AAD9LBI2"/>
<keyword evidence="3" id="KW-1185">Reference proteome</keyword>
<evidence type="ECO:0000313" key="2">
    <source>
        <dbReference type="EMBL" id="KAK1929184.1"/>
    </source>
</evidence>
<gene>
    <name evidence="2" type="ORF">P3T76_015312</name>
</gene>
<sequence length="384" mass="42236">MKRLPTSNRKAIAKLAPRRHKGQMEVAPAHPIDIIESVVNEKEPQDVNTIEAAGNNHTEVSSSIKTHEPEVVCVPVEEKRPADANVAPSGGDAVVLEAPASSRVSESAEVVTPAGTVEVETPHCPTDTSPTEAVEKVVVVPTIKRVEDEIPVNTVESKAVEEPEDEKTEQSFDQHEVSTPVQQSAEDMEVKLENTPTQSSESAPTDSASASAPSSPSKKAKSEKKNSNSDSFASDEMLAEVRWQTCNLIELYWSPFSLRRLLKTAAARTPKKSMSVSRSRKQHHLTMHTNLLHSVVVEAHLNEKQRKRYVAALVERVVQNLTQETTAKGEDVSIEVQSNICLIEQMFLTLGRRSPLQDMYTAEEEEMLDLLFHSNSSDNLPING</sequence>
<accession>A0AAD9LBI2</accession>
<dbReference type="Proteomes" id="UP001259832">
    <property type="component" value="Unassembled WGS sequence"/>
</dbReference>
<protein>
    <submittedName>
        <fullName evidence="2">Uncharacterized protein</fullName>
    </submittedName>
</protein>